<accession>A0AB35U5A2</accession>
<reference evidence="2 3" key="1">
    <citation type="submission" date="2022-03" db="EMBL/GenBank/DDBJ databases">
        <title>Novel taxa within the pig intestine.</title>
        <authorList>
            <person name="Wylensek D."/>
            <person name="Bishof K."/>
            <person name="Afrizal A."/>
            <person name="Clavel T."/>
        </authorList>
    </citation>
    <scope>NUCLEOTIDE SEQUENCE [LARGE SCALE GENOMIC DNA]</scope>
    <source>
        <strain evidence="2 3">CLA-KB-P133</strain>
    </source>
</reference>
<evidence type="ECO:0000256" key="1">
    <source>
        <dbReference type="SAM" id="SignalP"/>
    </source>
</evidence>
<evidence type="ECO:0000313" key="2">
    <source>
        <dbReference type="EMBL" id="MDX8418937.1"/>
    </source>
</evidence>
<name>A0AB35U5A2_9FIRM</name>
<organism evidence="2 3">
    <name type="scientific">Grylomicrobium aquisgranensis</name>
    <dbReference type="NCBI Taxonomy" id="2926318"/>
    <lineage>
        <taxon>Bacteria</taxon>
        <taxon>Bacillati</taxon>
        <taxon>Bacillota</taxon>
        <taxon>Erysipelotrichia</taxon>
        <taxon>Erysipelotrichales</taxon>
        <taxon>Erysipelotrichaceae</taxon>
        <taxon>Grylomicrobium</taxon>
    </lineage>
</organism>
<sequence>MKKIAKALIAVLVGIVVAFQPVSVYAAPESDNLSLEDRYYRILASRIAKSPHLAPVFEKNSLYADDFSIFSSINDKPTAEIVAENSNTGEAIIHDTNNDLLIYTDIIDDSQLTMIIEGNRYTIIADEYDIYCVSESGESLKVLEYLPDNPSNEDHSEEKMMAAASGSWILMAQHIKGTNTLLLQAISEIVTISGLVSWNCICPAIGRILVIVGIFTLVGQKKTVTLYTDYDRYYKSDCTTYFRDYVRFYQYNNYTGYAGDGYSYFHSVRPDYAGQNCLAYA</sequence>
<keyword evidence="1" id="KW-0732">Signal</keyword>
<dbReference type="RefSeq" id="WP_370595510.1">
    <property type="nucleotide sequence ID" value="NZ_JALBUR010000003.1"/>
</dbReference>
<gene>
    <name evidence="2" type="ORF">MOZ60_02380</name>
</gene>
<feature type="chain" id="PRO_5044243415" evidence="1">
    <location>
        <begin position="27"/>
        <end position="281"/>
    </location>
</feature>
<keyword evidence="3" id="KW-1185">Reference proteome</keyword>
<proteinExistence type="predicted"/>
<dbReference type="Proteomes" id="UP001286174">
    <property type="component" value="Unassembled WGS sequence"/>
</dbReference>
<dbReference type="AlphaFoldDB" id="A0AB35U5A2"/>
<evidence type="ECO:0000313" key="3">
    <source>
        <dbReference type="Proteomes" id="UP001286174"/>
    </source>
</evidence>
<protein>
    <submittedName>
        <fullName evidence="2">Uncharacterized protein</fullName>
    </submittedName>
</protein>
<feature type="signal peptide" evidence="1">
    <location>
        <begin position="1"/>
        <end position="26"/>
    </location>
</feature>
<dbReference type="EMBL" id="JALBUR010000003">
    <property type="protein sequence ID" value="MDX8418937.1"/>
    <property type="molecule type" value="Genomic_DNA"/>
</dbReference>
<comment type="caution">
    <text evidence="2">The sequence shown here is derived from an EMBL/GenBank/DDBJ whole genome shotgun (WGS) entry which is preliminary data.</text>
</comment>